<feature type="transmembrane region" description="Helical" evidence="9">
    <location>
        <begin position="492"/>
        <end position="518"/>
    </location>
</feature>
<proteinExistence type="inferred from homology"/>
<dbReference type="PRINTS" id="PR00171">
    <property type="entry name" value="SUGRTRNSPORT"/>
</dbReference>
<feature type="transmembrane region" description="Helical" evidence="9">
    <location>
        <begin position="393"/>
        <end position="415"/>
    </location>
</feature>
<keyword evidence="6" id="KW-0325">Glycoprotein</keyword>
<dbReference type="SUPFAM" id="SSF103473">
    <property type="entry name" value="MFS general substrate transporter"/>
    <property type="match status" value="1"/>
</dbReference>
<feature type="transmembrane region" description="Helical" evidence="9">
    <location>
        <begin position="200"/>
        <end position="220"/>
    </location>
</feature>
<feature type="transmembrane region" description="Helical" evidence="9">
    <location>
        <begin position="252"/>
        <end position="274"/>
    </location>
</feature>
<dbReference type="GO" id="GO:0051119">
    <property type="term" value="F:sugar transmembrane transporter activity"/>
    <property type="evidence" value="ECO:0007669"/>
    <property type="project" value="InterPro"/>
</dbReference>
<protein>
    <recommendedName>
        <fullName evidence="10">Major facilitator superfamily (MFS) profile domain-containing protein</fullName>
    </recommendedName>
</protein>
<reference evidence="11" key="1">
    <citation type="submission" date="2020-08" db="EMBL/GenBank/DDBJ databases">
        <title>Genome sequencing and assembly of the red palm weevil Rhynchophorus ferrugineus.</title>
        <authorList>
            <person name="Dias G.B."/>
            <person name="Bergman C.M."/>
            <person name="Manee M."/>
        </authorList>
    </citation>
    <scope>NUCLEOTIDE SEQUENCE</scope>
    <source>
        <strain evidence="11">AA-2017</strain>
        <tissue evidence="11">Whole larva</tissue>
    </source>
</reference>
<evidence type="ECO:0000256" key="2">
    <source>
        <dbReference type="ARBA" id="ARBA00022475"/>
    </source>
</evidence>
<dbReference type="AlphaFoldDB" id="A0A834MEZ5"/>
<evidence type="ECO:0000313" key="11">
    <source>
        <dbReference type="EMBL" id="KAF7281921.1"/>
    </source>
</evidence>
<dbReference type="PANTHER" id="PTHR48021:SF96">
    <property type="entry name" value="FACILITATED TREHALOSE TRANSPORTER TRET1-1-RELATED"/>
    <property type="match status" value="1"/>
</dbReference>
<evidence type="ECO:0000256" key="3">
    <source>
        <dbReference type="ARBA" id="ARBA00022692"/>
    </source>
</evidence>
<dbReference type="InterPro" id="IPR036259">
    <property type="entry name" value="MFS_trans_sf"/>
</dbReference>
<evidence type="ECO:0000256" key="9">
    <source>
        <dbReference type="SAM" id="Phobius"/>
    </source>
</evidence>
<dbReference type="GO" id="GO:0005886">
    <property type="term" value="C:plasma membrane"/>
    <property type="evidence" value="ECO:0007669"/>
    <property type="project" value="UniProtKB-SubCell"/>
</dbReference>
<name>A0A834MEZ5_RHYFE</name>
<feature type="domain" description="Major facilitator superfamily (MFS) profile" evidence="10">
    <location>
        <begin position="162"/>
        <end position="584"/>
    </location>
</feature>
<organism evidence="11 12">
    <name type="scientific">Rhynchophorus ferrugineus</name>
    <name type="common">Red palm weevil</name>
    <name type="synonym">Curculio ferrugineus</name>
    <dbReference type="NCBI Taxonomy" id="354439"/>
    <lineage>
        <taxon>Eukaryota</taxon>
        <taxon>Metazoa</taxon>
        <taxon>Ecdysozoa</taxon>
        <taxon>Arthropoda</taxon>
        <taxon>Hexapoda</taxon>
        <taxon>Insecta</taxon>
        <taxon>Pterygota</taxon>
        <taxon>Neoptera</taxon>
        <taxon>Endopterygota</taxon>
        <taxon>Coleoptera</taxon>
        <taxon>Polyphaga</taxon>
        <taxon>Cucujiformia</taxon>
        <taxon>Curculionidae</taxon>
        <taxon>Dryophthorinae</taxon>
        <taxon>Rhynchophorus</taxon>
    </lineage>
</organism>
<feature type="transmembrane region" description="Helical" evidence="9">
    <location>
        <begin position="427"/>
        <end position="451"/>
    </location>
</feature>
<dbReference type="FunFam" id="1.20.1250.20:FF:000055">
    <property type="entry name" value="Facilitated trehalose transporter Tret1-2 homolog"/>
    <property type="match status" value="1"/>
</dbReference>
<dbReference type="NCBIfam" id="TIGR00879">
    <property type="entry name" value="SP"/>
    <property type="match status" value="1"/>
</dbReference>
<keyword evidence="3 9" id="KW-0812">Transmembrane</keyword>
<feature type="transmembrane region" description="Helical" evidence="9">
    <location>
        <begin position="311"/>
        <end position="331"/>
    </location>
</feature>
<evidence type="ECO:0000256" key="4">
    <source>
        <dbReference type="ARBA" id="ARBA00022989"/>
    </source>
</evidence>
<sequence>MRRSDNNTSKIYYGVQSNSRHKVNHPGWATIFLDQWGPRNWNGQHQRLHVQESPSISTCTTATNLSSLADLQSNSTIYKFHRMNLEENLKMTIPEIEPLQLREKTNDGHVVVEVPTRQKVPLRQIKTQLRTMRVLVRADTHVTFSLPDTEPKPKCTWSQLITAIAVSWVSMIIGYCSAYTSPASISLERDFQLEYSKVTWITSLMPLGALAGGVLGGTLIENLGRKWTILSTDLLFLVAFLINFFAQNYIYMYISRVLAGLSVGVLSLTLPVYLAETIQPEVRGTLGLLPTAFGNIGILLCYLFGTFYEWRALALVGVILSIPFVIVFWIIRETPRYLISKDKEEETQEALQWLRGANTNIEKEFQELKKSQEESDKETASLKILFSMNNLKLMGIVLGLMAFQQWSGINAVIFYTTKIFQESGSTLNESICTTIVGVVNFVSTFIAALLIDKLGRKILLYISAVSMVVSLGILGAYFFVKDVSKTDVTFLGYLPLISFVVYVLGFSLGFGPIPWLMMGEILPAKIRGPAASVATAFNWTCTFIVTKIFLLLAEVIGFHFTFWIFGGIVFLALLFTIFFVPETRGQSLADIERKLAGIKVRRMSSVANLKPMPSSF</sequence>
<dbReference type="PROSITE" id="PS50850">
    <property type="entry name" value="MFS"/>
    <property type="match status" value="1"/>
</dbReference>
<dbReference type="InterPro" id="IPR044775">
    <property type="entry name" value="MFS_ERD6/Tret1-like"/>
</dbReference>
<dbReference type="InterPro" id="IPR050549">
    <property type="entry name" value="MFS_Trehalose_Transporter"/>
</dbReference>
<dbReference type="InterPro" id="IPR005829">
    <property type="entry name" value="Sugar_transporter_CS"/>
</dbReference>
<keyword evidence="4 9" id="KW-1133">Transmembrane helix</keyword>
<dbReference type="PANTHER" id="PTHR48021">
    <property type="match status" value="1"/>
</dbReference>
<dbReference type="InterPro" id="IPR005828">
    <property type="entry name" value="MFS_sugar_transport-like"/>
</dbReference>
<dbReference type="EMBL" id="JAACXV010000213">
    <property type="protein sequence ID" value="KAF7281921.1"/>
    <property type="molecule type" value="Genomic_DNA"/>
</dbReference>
<feature type="transmembrane region" description="Helical" evidence="9">
    <location>
        <begin position="286"/>
        <end position="305"/>
    </location>
</feature>
<feature type="transmembrane region" description="Helical" evidence="9">
    <location>
        <begin position="558"/>
        <end position="580"/>
    </location>
</feature>
<dbReference type="Gene3D" id="1.20.1250.20">
    <property type="entry name" value="MFS general substrate transporter like domains"/>
    <property type="match status" value="1"/>
</dbReference>
<dbReference type="CDD" id="cd17358">
    <property type="entry name" value="MFS_GLUT6_8_Class3_like"/>
    <property type="match status" value="1"/>
</dbReference>
<gene>
    <name evidence="11" type="ORF">GWI33_004042</name>
</gene>
<feature type="transmembrane region" description="Helical" evidence="9">
    <location>
        <begin position="227"/>
        <end position="246"/>
    </location>
</feature>
<dbReference type="OrthoDB" id="6339427at2759"/>
<evidence type="ECO:0000259" key="10">
    <source>
        <dbReference type="PROSITE" id="PS50850"/>
    </source>
</evidence>
<comment type="similarity">
    <text evidence="7">Belongs to the major facilitator superfamily. Sugar transporter (TC 2.A.1.1) family. Trehalose transporter subfamily.</text>
</comment>
<dbReference type="InterPro" id="IPR020846">
    <property type="entry name" value="MFS_dom"/>
</dbReference>
<accession>A0A834MEZ5</accession>
<keyword evidence="8" id="KW-0813">Transport</keyword>
<dbReference type="InterPro" id="IPR003663">
    <property type="entry name" value="Sugar/inositol_transpt"/>
</dbReference>
<comment type="caution">
    <text evidence="11">The sequence shown here is derived from an EMBL/GenBank/DDBJ whole genome shotgun (WGS) entry which is preliminary data.</text>
</comment>
<dbReference type="PROSITE" id="PS00216">
    <property type="entry name" value="SUGAR_TRANSPORT_1"/>
    <property type="match status" value="2"/>
</dbReference>
<keyword evidence="5 9" id="KW-0472">Membrane</keyword>
<evidence type="ECO:0000256" key="8">
    <source>
        <dbReference type="RuleBase" id="RU003346"/>
    </source>
</evidence>
<keyword evidence="12" id="KW-1185">Reference proteome</keyword>
<feature type="transmembrane region" description="Helical" evidence="9">
    <location>
        <begin position="458"/>
        <end position="480"/>
    </location>
</feature>
<feature type="transmembrane region" description="Helical" evidence="9">
    <location>
        <begin position="160"/>
        <end position="180"/>
    </location>
</feature>
<evidence type="ECO:0000256" key="7">
    <source>
        <dbReference type="ARBA" id="ARBA00024348"/>
    </source>
</evidence>
<evidence type="ECO:0000256" key="5">
    <source>
        <dbReference type="ARBA" id="ARBA00023136"/>
    </source>
</evidence>
<evidence type="ECO:0000256" key="6">
    <source>
        <dbReference type="ARBA" id="ARBA00023180"/>
    </source>
</evidence>
<dbReference type="PROSITE" id="PS00217">
    <property type="entry name" value="SUGAR_TRANSPORT_2"/>
    <property type="match status" value="1"/>
</dbReference>
<dbReference type="Pfam" id="PF00083">
    <property type="entry name" value="Sugar_tr"/>
    <property type="match status" value="1"/>
</dbReference>
<dbReference type="Proteomes" id="UP000625711">
    <property type="component" value="Unassembled WGS sequence"/>
</dbReference>
<evidence type="ECO:0000256" key="1">
    <source>
        <dbReference type="ARBA" id="ARBA00004651"/>
    </source>
</evidence>
<keyword evidence="2" id="KW-1003">Cell membrane</keyword>
<comment type="subcellular location">
    <subcellularLocation>
        <location evidence="1">Cell membrane</location>
        <topology evidence="1">Multi-pass membrane protein</topology>
    </subcellularLocation>
</comment>
<feature type="transmembrane region" description="Helical" evidence="9">
    <location>
        <begin position="530"/>
        <end position="552"/>
    </location>
</feature>
<evidence type="ECO:0000313" key="12">
    <source>
        <dbReference type="Proteomes" id="UP000625711"/>
    </source>
</evidence>